<protein>
    <submittedName>
        <fullName evidence="8">(wild Malaysian banana) hypothetical protein</fullName>
    </submittedName>
</protein>
<dbReference type="GO" id="GO:0009873">
    <property type="term" value="P:ethylene-activated signaling pathway"/>
    <property type="evidence" value="ECO:0007669"/>
    <property type="project" value="InterPro"/>
</dbReference>
<organism evidence="9 10">
    <name type="scientific">Musa acuminata subsp. malaccensis</name>
    <name type="common">Wild banana</name>
    <name type="synonym">Musa malaccensis</name>
    <dbReference type="NCBI Taxonomy" id="214687"/>
    <lineage>
        <taxon>Eukaryota</taxon>
        <taxon>Viridiplantae</taxon>
        <taxon>Streptophyta</taxon>
        <taxon>Embryophyta</taxon>
        <taxon>Tracheophyta</taxon>
        <taxon>Spermatophyta</taxon>
        <taxon>Magnoliopsida</taxon>
        <taxon>Liliopsida</taxon>
        <taxon>Zingiberales</taxon>
        <taxon>Musaceae</taxon>
        <taxon>Musa</taxon>
    </lineage>
</organism>
<dbReference type="EnsemblPlants" id="Ma11_t13560.1">
    <property type="protein sequence ID" value="Ma11_p13560.1"/>
    <property type="gene ID" value="Ma11_g13560"/>
</dbReference>
<sequence length="374" mass="41553">MCGGAIISDLIPATVARRVTAEHLWPGGRRRRGKQQRREVEEDFEADFLEFDDESGEDEFEDEFDDEVDANSSGFGSNTSFSREISVTLRSRGFGGPACKSGKRKRKSQFRGIRQRPWGRWAAEIRDPCKGVRVWLGTFDSAEQAARAYDAEARRIRGHKAKVNFPAGSKSGAKKSILKPTAPRTHTSNMSEKLECKHSDHPNDQDCVFYSAMGLLEEELTKPDYFYPFASEGPSAPCEGLDFHSAEEGAEESDSFGHPEFIWEHEDKTPEIKLVDVPTAIEGNGTGLLGDDGHQENLKNGCGAESSAEETTAIKLSKNLYAFDSYMNFLQFPYTEGSSNVSLDCLFGGELAQDDFSTVNLWSFDDLPMEGSVY</sequence>
<keyword evidence="10" id="KW-1185">Reference proteome</keyword>
<comment type="subcellular location">
    <subcellularLocation>
        <location evidence="1">Nucleus</location>
    </subcellularLocation>
</comment>
<dbReference type="PANTHER" id="PTHR31190">
    <property type="entry name" value="DNA-BINDING DOMAIN"/>
    <property type="match status" value="1"/>
</dbReference>
<evidence type="ECO:0000256" key="1">
    <source>
        <dbReference type="ARBA" id="ARBA00004123"/>
    </source>
</evidence>
<gene>
    <name evidence="8" type="ORF">GSMUA_13760.1</name>
</gene>
<name>A0A804L7H2_MUSAM</name>
<dbReference type="PROSITE" id="PS51032">
    <property type="entry name" value="AP2_ERF"/>
    <property type="match status" value="1"/>
</dbReference>
<reference evidence="8" key="1">
    <citation type="submission" date="2021-03" db="EMBL/GenBank/DDBJ databases">
        <authorList>
            <consortium name="Genoscope - CEA"/>
            <person name="William W."/>
        </authorList>
    </citation>
    <scope>NUCLEOTIDE SEQUENCE</scope>
    <source>
        <strain evidence="8">Doubled-haploid Pahang</strain>
    </source>
</reference>
<dbReference type="PRINTS" id="PR00367">
    <property type="entry name" value="ETHRSPELEMNT"/>
</dbReference>
<dbReference type="Pfam" id="PF00847">
    <property type="entry name" value="AP2"/>
    <property type="match status" value="1"/>
</dbReference>
<dbReference type="GO" id="GO:0003677">
    <property type="term" value="F:DNA binding"/>
    <property type="evidence" value="ECO:0007669"/>
    <property type="project" value="UniProtKB-KW"/>
</dbReference>
<feature type="region of interest" description="Disordered" evidence="6">
    <location>
        <begin position="169"/>
        <end position="189"/>
    </location>
</feature>
<keyword evidence="5" id="KW-0539">Nucleus</keyword>
<dbReference type="GO" id="GO:0003700">
    <property type="term" value="F:DNA-binding transcription factor activity"/>
    <property type="evidence" value="ECO:0007669"/>
    <property type="project" value="InterPro"/>
</dbReference>
<dbReference type="InterPro" id="IPR044808">
    <property type="entry name" value="ERF_plant"/>
</dbReference>
<dbReference type="CDD" id="cd00018">
    <property type="entry name" value="AP2"/>
    <property type="match status" value="1"/>
</dbReference>
<dbReference type="InterPro" id="IPR001471">
    <property type="entry name" value="AP2/ERF_dom"/>
</dbReference>
<evidence type="ECO:0000256" key="5">
    <source>
        <dbReference type="ARBA" id="ARBA00023242"/>
    </source>
</evidence>
<evidence type="ECO:0000313" key="8">
    <source>
        <dbReference type="EMBL" id="CAG1864252.1"/>
    </source>
</evidence>
<evidence type="ECO:0000259" key="7">
    <source>
        <dbReference type="PROSITE" id="PS51032"/>
    </source>
</evidence>
<dbReference type="InterPro" id="IPR016177">
    <property type="entry name" value="DNA-bd_dom_sf"/>
</dbReference>
<evidence type="ECO:0000256" key="6">
    <source>
        <dbReference type="SAM" id="MobiDB-lite"/>
    </source>
</evidence>
<proteinExistence type="predicted"/>
<keyword evidence="3" id="KW-0238">DNA-binding</keyword>
<evidence type="ECO:0000256" key="2">
    <source>
        <dbReference type="ARBA" id="ARBA00023015"/>
    </source>
</evidence>
<dbReference type="AlphaFoldDB" id="A0A804L7H2"/>
<keyword evidence="2" id="KW-0805">Transcription regulation</keyword>
<evidence type="ECO:0000313" key="10">
    <source>
        <dbReference type="Proteomes" id="UP000012960"/>
    </source>
</evidence>
<dbReference type="SMART" id="SM00380">
    <property type="entry name" value="AP2"/>
    <property type="match status" value="1"/>
</dbReference>
<dbReference type="Gene3D" id="3.30.730.10">
    <property type="entry name" value="AP2/ERF domain"/>
    <property type="match status" value="1"/>
</dbReference>
<keyword evidence="4" id="KW-0804">Transcription</keyword>
<reference evidence="9" key="2">
    <citation type="submission" date="2021-05" db="UniProtKB">
        <authorList>
            <consortium name="EnsemblPlants"/>
        </authorList>
    </citation>
    <scope>IDENTIFICATION</scope>
    <source>
        <strain evidence="9">subsp. malaccensis</strain>
    </source>
</reference>
<evidence type="ECO:0000256" key="3">
    <source>
        <dbReference type="ARBA" id="ARBA00023125"/>
    </source>
</evidence>
<dbReference type="FunFam" id="3.30.730.10:FF:000001">
    <property type="entry name" value="Ethylene-responsive transcription factor 2"/>
    <property type="match status" value="1"/>
</dbReference>
<evidence type="ECO:0000313" key="9">
    <source>
        <dbReference type="EnsemblPlants" id="Ma11_p13560.1"/>
    </source>
</evidence>
<dbReference type="EMBL" id="HG996475">
    <property type="protein sequence ID" value="CAG1864252.1"/>
    <property type="molecule type" value="Genomic_DNA"/>
</dbReference>
<dbReference type="PANTHER" id="PTHR31190:SF44">
    <property type="entry name" value="ETHYLENE-RESPONSIVE TRANSCRIPTION FACTOR 1"/>
    <property type="match status" value="1"/>
</dbReference>
<evidence type="ECO:0000256" key="4">
    <source>
        <dbReference type="ARBA" id="ARBA00023163"/>
    </source>
</evidence>
<accession>A0A804L7H2</accession>
<dbReference type="Gramene" id="Ma11_t13560.1">
    <property type="protein sequence ID" value="Ma11_p13560.1"/>
    <property type="gene ID" value="Ma11_g13560"/>
</dbReference>
<dbReference type="OrthoDB" id="774291at2759"/>
<dbReference type="SUPFAM" id="SSF54171">
    <property type="entry name" value="DNA-binding domain"/>
    <property type="match status" value="1"/>
</dbReference>
<dbReference type="GO" id="GO:0005634">
    <property type="term" value="C:nucleus"/>
    <property type="evidence" value="ECO:0007669"/>
    <property type="project" value="UniProtKB-SubCell"/>
</dbReference>
<dbReference type="Proteomes" id="UP000012960">
    <property type="component" value="Unplaced"/>
</dbReference>
<dbReference type="InterPro" id="IPR036955">
    <property type="entry name" value="AP2/ERF_dom_sf"/>
</dbReference>
<feature type="domain" description="AP2/ERF" evidence="7">
    <location>
        <begin position="109"/>
        <end position="166"/>
    </location>
</feature>